<keyword evidence="1 3" id="KW-0547">Nucleotide-binding</keyword>
<sequence length="113" mass="13317">MGNIFTNLFKGLFDAAGKTTTLHKLKLGEMNISFTAWDTGGQDKIWPLWHHYFRITQEHVNEVHKELMKMLAEDKLRDTVLLITDTLGLHTLRHRNWYIQGLDWLSNQLQNQK</sequence>
<dbReference type="GO" id="GO:0046872">
    <property type="term" value="F:metal ion binding"/>
    <property type="evidence" value="ECO:0007669"/>
    <property type="project" value="UniProtKB-KW"/>
</dbReference>
<dbReference type="EMBL" id="VCEA01000002">
    <property type="protein sequence ID" value="KAB0351295.1"/>
    <property type="molecule type" value="Genomic_DNA"/>
</dbReference>
<dbReference type="Pfam" id="PF00025">
    <property type="entry name" value="Arf"/>
    <property type="match status" value="1"/>
</dbReference>
<proteinExistence type="predicted"/>
<name>A0A5N3VSE9_MUNMU</name>
<dbReference type="AlphaFoldDB" id="A0A5N3VSE9"/>
<organism evidence="5 6">
    <name type="scientific">Muntiacus muntjak</name>
    <name type="common">Barking deer</name>
    <name type="synonym">Indian muntjac</name>
    <dbReference type="NCBI Taxonomy" id="9888"/>
    <lineage>
        <taxon>Eukaryota</taxon>
        <taxon>Metazoa</taxon>
        <taxon>Chordata</taxon>
        <taxon>Craniata</taxon>
        <taxon>Vertebrata</taxon>
        <taxon>Euteleostomi</taxon>
        <taxon>Mammalia</taxon>
        <taxon>Eutheria</taxon>
        <taxon>Laurasiatheria</taxon>
        <taxon>Artiodactyla</taxon>
        <taxon>Ruminantia</taxon>
        <taxon>Pecora</taxon>
        <taxon>Cervidae</taxon>
        <taxon>Muntiacinae</taxon>
        <taxon>Muntiacus</taxon>
    </lineage>
</organism>
<dbReference type="Gene3D" id="3.40.50.300">
    <property type="entry name" value="P-loop containing nucleotide triphosphate hydrolases"/>
    <property type="match status" value="1"/>
</dbReference>
<keyword evidence="4" id="KW-0479">Metal-binding</keyword>
<keyword evidence="6" id="KW-1185">Reference proteome</keyword>
<dbReference type="InterPro" id="IPR027417">
    <property type="entry name" value="P-loop_NTPase"/>
</dbReference>
<dbReference type="GO" id="GO:0003924">
    <property type="term" value="F:GTPase activity"/>
    <property type="evidence" value="ECO:0007669"/>
    <property type="project" value="InterPro"/>
</dbReference>
<protein>
    <submittedName>
        <fullName evidence="5">Uncharacterized protein</fullName>
    </submittedName>
</protein>
<keyword evidence="4" id="KW-0460">Magnesium</keyword>
<evidence type="ECO:0000256" key="1">
    <source>
        <dbReference type="ARBA" id="ARBA00022741"/>
    </source>
</evidence>
<evidence type="ECO:0000256" key="3">
    <source>
        <dbReference type="PIRSR" id="PIRSR606689-1"/>
    </source>
</evidence>
<feature type="binding site" evidence="4">
    <location>
        <position position="19"/>
    </location>
    <ligand>
        <name>Mg(2+)</name>
        <dbReference type="ChEBI" id="CHEBI:18420"/>
    </ligand>
</feature>
<accession>A0A5N3VSE9</accession>
<keyword evidence="2 3" id="KW-0342">GTP-binding</keyword>
<dbReference type="SUPFAM" id="SSF52540">
    <property type="entry name" value="P-loop containing nucleoside triphosphate hydrolases"/>
    <property type="match status" value="1"/>
</dbReference>
<reference evidence="5 6" key="1">
    <citation type="submission" date="2019-06" db="EMBL/GenBank/DDBJ databases">
        <title>Discovery of a novel chromosome fission-fusion reversal in muntjac.</title>
        <authorList>
            <person name="Mudd A.B."/>
            <person name="Bredeson J.V."/>
            <person name="Baum R."/>
            <person name="Hockemeyer D."/>
            <person name="Rokhsar D.S."/>
        </authorList>
    </citation>
    <scope>NUCLEOTIDE SEQUENCE [LARGE SCALE GENOMIC DNA]</scope>
    <source>
        <strain evidence="5">UTSW_UCB_Mm</strain>
        <tissue evidence="5">Fibroblast cell line</tissue>
    </source>
</reference>
<gene>
    <name evidence="5" type="ORF">FD754_016152</name>
</gene>
<dbReference type="PANTHER" id="PTHR11711">
    <property type="entry name" value="ADP RIBOSYLATION FACTOR-RELATED"/>
    <property type="match status" value="1"/>
</dbReference>
<evidence type="ECO:0000256" key="4">
    <source>
        <dbReference type="PIRSR" id="PIRSR606689-2"/>
    </source>
</evidence>
<evidence type="ECO:0000313" key="5">
    <source>
        <dbReference type="EMBL" id="KAB0351295.1"/>
    </source>
</evidence>
<dbReference type="GO" id="GO:0005525">
    <property type="term" value="F:GTP binding"/>
    <property type="evidence" value="ECO:0007669"/>
    <property type="project" value="UniProtKB-KW"/>
</dbReference>
<dbReference type="InterPro" id="IPR024156">
    <property type="entry name" value="Small_GTPase_ARF"/>
</dbReference>
<dbReference type="InterPro" id="IPR006689">
    <property type="entry name" value="Small_GTPase_ARF/SAR"/>
</dbReference>
<evidence type="ECO:0000313" key="6">
    <source>
        <dbReference type="Proteomes" id="UP000326458"/>
    </source>
</evidence>
<evidence type="ECO:0000256" key="2">
    <source>
        <dbReference type="ARBA" id="ARBA00023134"/>
    </source>
</evidence>
<dbReference type="SMART" id="SM00177">
    <property type="entry name" value="ARF"/>
    <property type="match status" value="1"/>
</dbReference>
<feature type="binding site" evidence="3">
    <location>
        <position position="41"/>
    </location>
    <ligand>
        <name>GTP</name>
        <dbReference type="ChEBI" id="CHEBI:37565"/>
    </ligand>
</feature>
<dbReference type="Proteomes" id="UP000326458">
    <property type="component" value="Unassembled WGS sequence"/>
</dbReference>
<comment type="caution">
    <text evidence="5">The sequence shown here is derived from an EMBL/GenBank/DDBJ whole genome shotgun (WGS) entry which is preliminary data.</text>
</comment>